<dbReference type="AlphaFoldDB" id="A0A940DR35"/>
<evidence type="ECO:0008006" key="4">
    <source>
        <dbReference type="Google" id="ProtNLM"/>
    </source>
</evidence>
<gene>
    <name evidence="2" type="ORF">IAB75_03515</name>
</gene>
<name>A0A940DR35_9BACT</name>
<organism evidence="2 3">
    <name type="scientific">Candidatus Cryptobacteroides avicola</name>
    <dbReference type="NCBI Taxonomy" id="2840757"/>
    <lineage>
        <taxon>Bacteria</taxon>
        <taxon>Pseudomonadati</taxon>
        <taxon>Bacteroidota</taxon>
        <taxon>Bacteroidia</taxon>
        <taxon>Bacteroidales</taxon>
        <taxon>Candidatus Cryptobacteroides</taxon>
    </lineage>
</organism>
<accession>A0A940DR35</accession>
<keyword evidence="1" id="KW-0732">Signal</keyword>
<feature type="chain" id="PRO_5036829861" description="Outer membrane protein beta-barrel domain-containing protein" evidence="1">
    <location>
        <begin position="26"/>
        <end position="172"/>
    </location>
</feature>
<dbReference type="Proteomes" id="UP000725002">
    <property type="component" value="Unassembled WGS sequence"/>
</dbReference>
<evidence type="ECO:0000313" key="2">
    <source>
        <dbReference type="EMBL" id="MBO8483167.1"/>
    </source>
</evidence>
<evidence type="ECO:0000256" key="1">
    <source>
        <dbReference type="SAM" id="SignalP"/>
    </source>
</evidence>
<reference evidence="2" key="1">
    <citation type="submission" date="2020-10" db="EMBL/GenBank/DDBJ databases">
        <authorList>
            <person name="Gilroy R."/>
        </authorList>
    </citation>
    <scope>NUCLEOTIDE SEQUENCE</scope>
    <source>
        <strain evidence="2">G3-8215</strain>
    </source>
</reference>
<dbReference type="EMBL" id="JADILV010000024">
    <property type="protein sequence ID" value="MBO8483167.1"/>
    <property type="molecule type" value="Genomic_DNA"/>
</dbReference>
<proteinExistence type="predicted"/>
<comment type="caution">
    <text evidence="2">The sequence shown here is derived from an EMBL/GenBank/DDBJ whole genome shotgun (WGS) entry which is preliminary data.</text>
</comment>
<evidence type="ECO:0000313" key="3">
    <source>
        <dbReference type="Proteomes" id="UP000725002"/>
    </source>
</evidence>
<protein>
    <recommendedName>
        <fullName evidence="4">Outer membrane protein beta-barrel domain-containing protein</fullName>
    </recommendedName>
</protein>
<feature type="signal peptide" evidence="1">
    <location>
        <begin position="1"/>
        <end position="25"/>
    </location>
</feature>
<reference evidence="2" key="2">
    <citation type="journal article" date="2021" name="PeerJ">
        <title>Extensive microbial diversity within the chicken gut microbiome revealed by metagenomics and culture.</title>
        <authorList>
            <person name="Gilroy R."/>
            <person name="Ravi A."/>
            <person name="Getino M."/>
            <person name="Pursley I."/>
            <person name="Horton D.L."/>
            <person name="Alikhan N.F."/>
            <person name="Baker D."/>
            <person name="Gharbi K."/>
            <person name="Hall N."/>
            <person name="Watson M."/>
            <person name="Adriaenssens E.M."/>
            <person name="Foster-Nyarko E."/>
            <person name="Jarju S."/>
            <person name="Secka A."/>
            <person name="Antonio M."/>
            <person name="Oren A."/>
            <person name="Chaudhuri R.R."/>
            <person name="La Ragione R."/>
            <person name="Hildebrand F."/>
            <person name="Pallen M.J."/>
        </authorList>
    </citation>
    <scope>NUCLEOTIDE SEQUENCE</scope>
    <source>
        <strain evidence="2">G3-8215</strain>
    </source>
</reference>
<sequence length="172" mass="19427">MKQIFKLLMAAMLFVFVCNVLPASAQSPKSIMYERGYRADIQVGPVWCDEYTLYTLSTSHGYSFGNGLYVGGGIGLYITPAEMGGYKTRYQVPIFAEIKYSFLDWIVSPFVDLKAGGFYDYTLGGTGYVIRPSVGVDIWRFSISAGWDHNRFRWDIGRFGNPGWHIGVSYNF</sequence>